<dbReference type="PROSITE" id="PS00622">
    <property type="entry name" value="HTH_LUXR_1"/>
    <property type="match status" value="1"/>
</dbReference>
<keyword evidence="4" id="KW-0804">Transcription</keyword>
<comment type="caution">
    <text evidence="8">The sequence shown here is derived from an EMBL/GenBank/DDBJ whole genome shotgun (WGS) entry which is preliminary data.</text>
</comment>
<dbReference type="InterPro" id="IPR001789">
    <property type="entry name" value="Sig_transdc_resp-reg_receiver"/>
</dbReference>
<gene>
    <name evidence="8" type="ORF">EDD34_1569</name>
</gene>
<dbReference type="PANTHER" id="PTHR43214:SF24">
    <property type="entry name" value="TRANSCRIPTIONAL REGULATORY PROTEIN NARL-RELATED"/>
    <property type="match status" value="1"/>
</dbReference>
<organism evidence="8 9">
    <name type="scientific">Myceligenerans xiligouense</name>
    <dbReference type="NCBI Taxonomy" id="253184"/>
    <lineage>
        <taxon>Bacteria</taxon>
        <taxon>Bacillati</taxon>
        <taxon>Actinomycetota</taxon>
        <taxon>Actinomycetes</taxon>
        <taxon>Micrococcales</taxon>
        <taxon>Promicromonosporaceae</taxon>
        <taxon>Myceligenerans</taxon>
    </lineage>
</organism>
<keyword evidence="9" id="KW-1185">Reference proteome</keyword>
<dbReference type="RefSeq" id="WP_123814066.1">
    <property type="nucleotide sequence ID" value="NZ_RKQZ01000001.1"/>
</dbReference>
<dbReference type="CDD" id="cd06170">
    <property type="entry name" value="LuxR_C_like"/>
    <property type="match status" value="1"/>
</dbReference>
<evidence type="ECO:0000256" key="2">
    <source>
        <dbReference type="ARBA" id="ARBA00023015"/>
    </source>
</evidence>
<dbReference type="SUPFAM" id="SSF46894">
    <property type="entry name" value="C-terminal effector domain of the bipartite response regulators"/>
    <property type="match status" value="1"/>
</dbReference>
<dbReference type="GO" id="GO:0000160">
    <property type="term" value="P:phosphorelay signal transduction system"/>
    <property type="evidence" value="ECO:0007669"/>
    <property type="project" value="InterPro"/>
</dbReference>
<dbReference type="AlphaFoldDB" id="A0A3N4ZM08"/>
<dbReference type="InterPro" id="IPR039420">
    <property type="entry name" value="WalR-like"/>
</dbReference>
<evidence type="ECO:0000259" key="6">
    <source>
        <dbReference type="PROSITE" id="PS50043"/>
    </source>
</evidence>
<feature type="domain" description="HTH luxR-type" evidence="6">
    <location>
        <begin position="165"/>
        <end position="230"/>
    </location>
</feature>
<reference evidence="8 9" key="1">
    <citation type="submission" date="2018-11" db="EMBL/GenBank/DDBJ databases">
        <title>Sequencing the genomes of 1000 actinobacteria strains.</title>
        <authorList>
            <person name="Klenk H.-P."/>
        </authorList>
    </citation>
    <scope>NUCLEOTIDE SEQUENCE [LARGE SCALE GENOMIC DNA]</scope>
    <source>
        <strain evidence="8 9">DSM 15700</strain>
    </source>
</reference>
<accession>A0A3N4ZM08</accession>
<dbReference type="Proteomes" id="UP000280501">
    <property type="component" value="Unassembled WGS sequence"/>
</dbReference>
<evidence type="ECO:0000313" key="8">
    <source>
        <dbReference type="EMBL" id="RPF20961.1"/>
    </source>
</evidence>
<evidence type="ECO:0000256" key="3">
    <source>
        <dbReference type="ARBA" id="ARBA00023125"/>
    </source>
</evidence>
<proteinExistence type="predicted"/>
<keyword evidence="3" id="KW-0238">DNA-binding</keyword>
<dbReference type="PROSITE" id="PS50043">
    <property type="entry name" value="HTH_LUXR_2"/>
    <property type="match status" value="1"/>
</dbReference>
<dbReference type="InterPro" id="IPR000792">
    <property type="entry name" value="Tscrpt_reg_LuxR_C"/>
</dbReference>
<dbReference type="CDD" id="cd17535">
    <property type="entry name" value="REC_NarL-like"/>
    <property type="match status" value="1"/>
</dbReference>
<dbReference type="EMBL" id="RKQZ01000001">
    <property type="protein sequence ID" value="RPF20961.1"/>
    <property type="molecule type" value="Genomic_DNA"/>
</dbReference>
<dbReference type="GO" id="GO:0003677">
    <property type="term" value="F:DNA binding"/>
    <property type="evidence" value="ECO:0007669"/>
    <property type="project" value="UniProtKB-KW"/>
</dbReference>
<evidence type="ECO:0000313" key="9">
    <source>
        <dbReference type="Proteomes" id="UP000280501"/>
    </source>
</evidence>
<feature type="domain" description="Response regulatory" evidence="7">
    <location>
        <begin position="9"/>
        <end position="129"/>
    </location>
</feature>
<dbReference type="OrthoDB" id="9808843at2"/>
<dbReference type="PROSITE" id="PS50110">
    <property type="entry name" value="RESPONSE_REGULATORY"/>
    <property type="match status" value="1"/>
</dbReference>
<protein>
    <submittedName>
        <fullName evidence="8">LuxR family two component transcriptional regulator</fullName>
    </submittedName>
</protein>
<dbReference type="SMART" id="SM00421">
    <property type="entry name" value="HTH_LUXR"/>
    <property type="match status" value="1"/>
</dbReference>
<dbReference type="InterPro" id="IPR016032">
    <property type="entry name" value="Sig_transdc_resp-reg_C-effctor"/>
</dbReference>
<dbReference type="InterPro" id="IPR011006">
    <property type="entry name" value="CheY-like_superfamily"/>
</dbReference>
<dbReference type="PANTHER" id="PTHR43214">
    <property type="entry name" value="TWO-COMPONENT RESPONSE REGULATOR"/>
    <property type="match status" value="1"/>
</dbReference>
<dbReference type="Gene3D" id="3.40.50.2300">
    <property type="match status" value="1"/>
</dbReference>
<evidence type="ECO:0000259" key="7">
    <source>
        <dbReference type="PROSITE" id="PS50110"/>
    </source>
</evidence>
<evidence type="ECO:0000256" key="4">
    <source>
        <dbReference type="ARBA" id="ARBA00023163"/>
    </source>
</evidence>
<dbReference type="InterPro" id="IPR058245">
    <property type="entry name" value="NreC/VraR/RcsB-like_REC"/>
</dbReference>
<sequence>MTGDATTTRVLIADDQALQRLGTAMFLGGQDGIDVVGEAVDGHEAVRQTEQLRPDVVLMDIRMPRMDGIAATRRIIEPKRDPGSGPWVLLLTTFDIDEYVLAGLEAGASGFLTKDAEPADLLSAIRAVAAGDAVIAPSATRRLLGRLAARTADTPATATDERMRAEAVVRRLTEREREILLAIGSGMTNTEIGRELLLAESTVKNYVGRIFTKIGARDRVHAVITAFRAGLVSAD</sequence>
<evidence type="ECO:0000256" key="5">
    <source>
        <dbReference type="PROSITE-ProRule" id="PRU00169"/>
    </source>
</evidence>
<dbReference type="SUPFAM" id="SSF52172">
    <property type="entry name" value="CheY-like"/>
    <property type="match status" value="1"/>
</dbReference>
<feature type="modified residue" description="4-aspartylphosphate" evidence="5">
    <location>
        <position position="60"/>
    </location>
</feature>
<keyword evidence="2" id="KW-0805">Transcription regulation</keyword>
<dbReference type="Pfam" id="PF00196">
    <property type="entry name" value="GerE"/>
    <property type="match status" value="1"/>
</dbReference>
<dbReference type="PRINTS" id="PR00038">
    <property type="entry name" value="HTHLUXR"/>
</dbReference>
<dbReference type="GO" id="GO:0006355">
    <property type="term" value="P:regulation of DNA-templated transcription"/>
    <property type="evidence" value="ECO:0007669"/>
    <property type="project" value="InterPro"/>
</dbReference>
<dbReference type="SMART" id="SM00448">
    <property type="entry name" value="REC"/>
    <property type="match status" value="1"/>
</dbReference>
<dbReference type="Pfam" id="PF00072">
    <property type="entry name" value="Response_reg"/>
    <property type="match status" value="1"/>
</dbReference>
<keyword evidence="1 5" id="KW-0597">Phosphoprotein</keyword>
<evidence type="ECO:0000256" key="1">
    <source>
        <dbReference type="ARBA" id="ARBA00022553"/>
    </source>
</evidence>
<name>A0A3N4ZM08_9MICO</name>